<evidence type="ECO:0000259" key="2">
    <source>
        <dbReference type="SMART" id="SM00382"/>
    </source>
</evidence>
<comment type="caution">
    <text evidence="3">The sequence shown here is derived from an EMBL/GenBank/DDBJ whole genome shotgun (WGS) entry which is preliminary data.</text>
</comment>
<dbReference type="InterPro" id="IPR027417">
    <property type="entry name" value="P-loop_NTPase"/>
</dbReference>
<evidence type="ECO:0000256" key="1">
    <source>
        <dbReference type="SAM" id="Coils"/>
    </source>
</evidence>
<dbReference type="Gene3D" id="3.40.50.300">
    <property type="entry name" value="P-loop containing nucleotide triphosphate hydrolases"/>
    <property type="match status" value="1"/>
</dbReference>
<dbReference type="AlphaFoldDB" id="A0A371IKV1"/>
<protein>
    <submittedName>
        <fullName evidence="3">AAA family ATPase</fullName>
    </submittedName>
</protein>
<accession>A0A371IKV1</accession>
<keyword evidence="1" id="KW-0175">Coiled coil</keyword>
<dbReference type="InterPro" id="IPR002611">
    <property type="entry name" value="IstB_ATP-bd"/>
</dbReference>
<feature type="coiled-coil region" evidence="1">
    <location>
        <begin position="61"/>
        <end position="88"/>
    </location>
</feature>
<dbReference type="SUPFAM" id="SSF52540">
    <property type="entry name" value="P-loop containing nucleoside triphosphate hydrolases"/>
    <property type="match status" value="1"/>
</dbReference>
<reference evidence="3 4" key="1">
    <citation type="journal article" date="2016" name="Genome Announc.">
        <title>Draft Genome Sequence of Criibacterium bergeronii gen. nov., sp. nov., Strain CCRI-22567T, Isolated from a Vaginal Sample from a Woman with Bacterial Vaginosis.</title>
        <authorList>
            <person name="Maheux A.F."/>
            <person name="Berube E."/>
            <person name="Boudreau D.K."/>
            <person name="Raymond F."/>
            <person name="Corbeil J."/>
            <person name="Roy P.H."/>
            <person name="Boissinot M."/>
            <person name="Omar R.F."/>
        </authorList>
    </citation>
    <scope>NUCLEOTIDE SEQUENCE [LARGE SCALE GENOMIC DNA]</scope>
    <source>
        <strain evidence="3 4">CCRI-22567</strain>
    </source>
</reference>
<dbReference type="RefSeq" id="WP_068913041.1">
    <property type="nucleotide sequence ID" value="NZ_MBEW02000012.1"/>
</dbReference>
<evidence type="ECO:0000313" key="3">
    <source>
        <dbReference type="EMBL" id="RDY21109.1"/>
    </source>
</evidence>
<gene>
    <name evidence="3" type="ORF">BBG48_006685</name>
</gene>
<feature type="domain" description="AAA+ ATPase" evidence="2">
    <location>
        <begin position="186"/>
        <end position="317"/>
    </location>
</feature>
<dbReference type="GO" id="GO:0005524">
    <property type="term" value="F:ATP binding"/>
    <property type="evidence" value="ECO:0007669"/>
    <property type="project" value="InterPro"/>
</dbReference>
<dbReference type="PANTHER" id="PTHR30050:SF4">
    <property type="entry name" value="ATP-BINDING PROTEIN RV3427C IN INSERTION SEQUENCE-RELATED"/>
    <property type="match status" value="1"/>
</dbReference>
<dbReference type="EMBL" id="MBEW02000012">
    <property type="protein sequence ID" value="RDY21109.1"/>
    <property type="molecule type" value="Genomic_DNA"/>
</dbReference>
<name>A0A371IKV1_9FIRM</name>
<dbReference type="Proteomes" id="UP000093352">
    <property type="component" value="Unassembled WGS sequence"/>
</dbReference>
<dbReference type="PANTHER" id="PTHR30050">
    <property type="entry name" value="CHROMOSOMAL REPLICATION INITIATOR PROTEIN DNAA"/>
    <property type="match status" value="1"/>
</dbReference>
<keyword evidence="4" id="KW-1185">Reference proteome</keyword>
<dbReference type="SMART" id="SM00382">
    <property type="entry name" value="AAA"/>
    <property type="match status" value="1"/>
</dbReference>
<dbReference type="Pfam" id="PF01695">
    <property type="entry name" value="IstB_IS21"/>
    <property type="match status" value="1"/>
</dbReference>
<sequence>MKKHSELTSQLRLEYEQKQRKIKYIAEHNKKLFYDKYPYIKHLDDSINNLYLKIMKITINDENINETKAKLELEIETIKQEKDKYIKLNHVDTALLYPKYECNICHDTGIITQDAVSRPCSCYTKRYNALVYENSGLKNLTDTQNFDNFDLKIFSDEPINDTTPRKSMQKLKEIGEDFADNFDDEQHKSMLFIGKTGLGKTYLALSIAQRLIAKNKSVVYETSLQLFEKLARTVFNKTEEITDRGFYDLVYEADLLIIDDLGTEIVNDYVNSQLFNIVNTRILANKKIIISTNLTAVEINDRYERRITSRLFDRNDFVHYKFIGTDLRWRK</sequence>
<dbReference type="InterPro" id="IPR003593">
    <property type="entry name" value="AAA+_ATPase"/>
</dbReference>
<proteinExistence type="predicted"/>
<dbReference type="NCBIfam" id="NF005304">
    <property type="entry name" value="PRK06835.1"/>
    <property type="match status" value="1"/>
</dbReference>
<dbReference type="GO" id="GO:0006260">
    <property type="term" value="P:DNA replication"/>
    <property type="evidence" value="ECO:0007669"/>
    <property type="project" value="TreeGrafter"/>
</dbReference>
<evidence type="ECO:0000313" key="4">
    <source>
        <dbReference type="Proteomes" id="UP000093352"/>
    </source>
</evidence>
<dbReference type="STRING" id="1871336.BBG48_08925"/>
<organism evidence="3 4">
    <name type="scientific">Criibacterium bergeronii</name>
    <dbReference type="NCBI Taxonomy" id="1871336"/>
    <lineage>
        <taxon>Bacteria</taxon>
        <taxon>Bacillati</taxon>
        <taxon>Bacillota</taxon>
        <taxon>Clostridia</taxon>
        <taxon>Peptostreptococcales</taxon>
        <taxon>Filifactoraceae</taxon>
        <taxon>Criibacterium</taxon>
    </lineage>
</organism>
<dbReference type="CDD" id="cd00009">
    <property type="entry name" value="AAA"/>
    <property type="match status" value="1"/>
</dbReference>